<accession>A0ACB8SMU4</accession>
<gene>
    <name evidence="1" type="ORF">BV25DRAFT_1841337</name>
</gene>
<dbReference type="Proteomes" id="UP000814140">
    <property type="component" value="Unassembled WGS sequence"/>
</dbReference>
<reference evidence="1" key="1">
    <citation type="submission" date="2021-03" db="EMBL/GenBank/DDBJ databases">
        <authorList>
            <consortium name="DOE Joint Genome Institute"/>
            <person name="Ahrendt S."/>
            <person name="Looney B.P."/>
            <person name="Miyauchi S."/>
            <person name="Morin E."/>
            <person name="Drula E."/>
            <person name="Courty P.E."/>
            <person name="Chicoki N."/>
            <person name="Fauchery L."/>
            <person name="Kohler A."/>
            <person name="Kuo A."/>
            <person name="Labutti K."/>
            <person name="Pangilinan J."/>
            <person name="Lipzen A."/>
            <person name="Riley R."/>
            <person name="Andreopoulos W."/>
            <person name="He G."/>
            <person name="Johnson J."/>
            <person name="Barry K.W."/>
            <person name="Grigoriev I.V."/>
            <person name="Nagy L."/>
            <person name="Hibbett D."/>
            <person name="Henrissat B."/>
            <person name="Matheny P.B."/>
            <person name="Labbe J."/>
            <person name="Martin F."/>
        </authorList>
    </citation>
    <scope>NUCLEOTIDE SEQUENCE</scope>
    <source>
        <strain evidence="1">HHB10654</strain>
    </source>
</reference>
<dbReference type="EMBL" id="MU277241">
    <property type="protein sequence ID" value="KAI0057894.1"/>
    <property type="molecule type" value="Genomic_DNA"/>
</dbReference>
<organism evidence="1 2">
    <name type="scientific">Artomyces pyxidatus</name>
    <dbReference type="NCBI Taxonomy" id="48021"/>
    <lineage>
        <taxon>Eukaryota</taxon>
        <taxon>Fungi</taxon>
        <taxon>Dikarya</taxon>
        <taxon>Basidiomycota</taxon>
        <taxon>Agaricomycotina</taxon>
        <taxon>Agaricomycetes</taxon>
        <taxon>Russulales</taxon>
        <taxon>Auriscalpiaceae</taxon>
        <taxon>Artomyces</taxon>
    </lineage>
</organism>
<protein>
    <submittedName>
        <fullName evidence="1">Uncharacterized protein</fullName>
    </submittedName>
</protein>
<name>A0ACB8SMU4_9AGAM</name>
<sequence>MDRARWAYAYGFAWEAEAACGGVKRVAEAFSRCNFEGLRRLRHRLDVSVQLFESIRESEEGVRDRTGSGQSSATRRQTSLCTVRRGVMWTVDEALETWSERSAGGGCTASDVGDERKQNEENTPVPSTNSNDAHGGASWKTPERLLYQQVHDTDRIVSWSVRTCQTCERAPMRRTATTRMDYKRIVVGETRRPGKPPSRNSGRHGAGGCVRSREAKREWRGISSPVRGQVDGFDCGGFGLENPFRRLRVRAQPSCGDEVEGVEHREIEDEGVDRTPGVQYTKGGEPCCESPGDHAKPKNTLACAIWGRIERQRNWGIASEARMKAAERWSRQVGRECTSRRGRKLPEGARRRRESRGIALASAEGKILPAWVATVHGRFLEKRCTGAE</sequence>
<comment type="caution">
    <text evidence="1">The sequence shown here is derived from an EMBL/GenBank/DDBJ whole genome shotgun (WGS) entry which is preliminary data.</text>
</comment>
<evidence type="ECO:0000313" key="1">
    <source>
        <dbReference type="EMBL" id="KAI0057894.1"/>
    </source>
</evidence>
<reference evidence="1" key="2">
    <citation type="journal article" date="2022" name="New Phytol.">
        <title>Evolutionary transition to the ectomycorrhizal habit in the genomes of a hyperdiverse lineage of mushroom-forming fungi.</title>
        <authorList>
            <person name="Looney B."/>
            <person name="Miyauchi S."/>
            <person name="Morin E."/>
            <person name="Drula E."/>
            <person name="Courty P.E."/>
            <person name="Kohler A."/>
            <person name="Kuo A."/>
            <person name="LaButti K."/>
            <person name="Pangilinan J."/>
            <person name="Lipzen A."/>
            <person name="Riley R."/>
            <person name="Andreopoulos W."/>
            <person name="He G."/>
            <person name="Johnson J."/>
            <person name="Nolan M."/>
            <person name="Tritt A."/>
            <person name="Barry K.W."/>
            <person name="Grigoriev I.V."/>
            <person name="Nagy L.G."/>
            <person name="Hibbett D."/>
            <person name="Henrissat B."/>
            <person name="Matheny P.B."/>
            <person name="Labbe J."/>
            <person name="Martin F.M."/>
        </authorList>
    </citation>
    <scope>NUCLEOTIDE SEQUENCE</scope>
    <source>
        <strain evidence="1">HHB10654</strain>
    </source>
</reference>
<keyword evidence="2" id="KW-1185">Reference proteome</keyword>
<evidence type="ECO:0000313" key="2">
    <source>
        <dbReference type="Proteomes" id="UP000814140"/>
    </source>
</evidence>
<proteinExistence type="predicted"/>